<sequence length="124" mass="14784">MNWYGKEHLNPKYTNQLMKKWGAPPGNTAARYYGLFPELFPKHLPDDHHIVKYDESKYPTHRDYSQFRSAPRLKKSSHIYEWEDGYGPCNGCEECLSVKKHNEERSANYYRDLAIWRETGSWPK</sequence>
<accession>A0A6C0BBH6</accession>
<evidence type="ECO:0000313" key="1">
    <source>
        <dbReference type="EMBL" id="QHS89466.1"/>
    </source>
</evidence>
<dbReference type="AlphaFoldDB" id="A0A6C0BBH6"/>
<protein>
    <submittedName>
        <fullName evidence="1">Uncharacterized protein</fullName>
    </submittedName>
</protein>
<name>A0A6C0BBH6_9ZZZZ</name>
<organism evidence="1">
    <name type="scientific">viral metagenome</name>
    <dbReference type="NCBI Taxonomy" id="1070528"/>
    <lineage>
        <taxon>unclassified sequences</taxon>
        <taxon>metagenomes</taxon>
        <taxon>organismal metagenomes</taxon>
    </lineage>
</organism>
<reference evidence="1" key="1">
    <citation type="journal article" date="2020" name="Nature">
        <title>Giant virus diversity and host interactions through global metagenomics.</title>
        <authorList>
            <person name="Schulz F."/>
            <person name="Roux S."/>
            <person name="Paez-Espino D."/>
            <person name="Jungbluth S."/>
            <person name="Walsh D.A."/>
            <person name="Denef V.J."/>
            <person name="McMahon K.D."/>
            <person name="Konstantinidis K.T."/>
            <person name="Eloe-Fadrosh E.A."/>
            <person name="Kyrpides N.C."/>
            <person name="Woyke T."/>
        </authorList>
    </citation>
    <scope>NUCLEOTIDE SEQUENCE</scope>
    <source>
        <strain evidence="1">GVMAG-M-3300010158-60</strain>
    </source>
</reference>
<dbReference type="EMBL" id="MN739110">
    <property type="protein sequence ID" value="QHS89466.1"/>
    <property type="molecule type" value="Genomic_DNA"/>
</dbReference>
<proteinExistence type="predicted"/>